<dbReference type="EMBL" id="CAJVCH010383255">
    <property type="protein sequence ID" value="CAG7816965.1"/>
    <property type="molecule type" value="Genomic_DNA"/>
</dbReference>
<accession>A0A8J2KLY0</accession>
<proteinExistence type="predicted"/>
<reference evidence="1" key="1">
    <citation type="submission" date="2021-06" db="EMBL/GenBank/DDBJ databases">
        <authorList>
            <person name="Hodson N. C."/>
            <person name="Mongue J. A."/>
            <person name="Jaron S. K."/>
        </authorList>
    </citation>
    <scope>NUCLEOTIDE SEQUENCE</scope>
</reference>
<dbReference type="Proteomes" id="UP000708208">
    <property type="component" value="Unassembled WGS sequence"/>
</dbReference>
<keyword evidence="2" id="KW-1185">Reference proteome</keyword>
<evidence type="ECO:0000313" key="2">
    <source>
        <dbReference type="Proteomes" id="UP000708208"/>
    </source>
</evidence>
<gene>
    <name evidence="1" type="ORF">AFUS01_LOCUS27556</name>
</gene>
<comment type="caution">
    <text evidence="1">The sequence shown here is derived from an EMBL/GenBank/DDBJ whole genome shotgun (WGS) entry which is preliminary data.</text>
</comment>
<protein>
    <submittedName>
        <fullName evidence="1">Uncharacterized protein</fullName>
    </submittedName>
</protein>
<evidence type="ECO:0000313" key="1">
    <source>
        <dbReference type="EMBL" id="CAG7816965.1"/>
    </source>
</evidence>
<organism evidence="1 2">
    <name type="scientific">Allacma fusca</name>
    <dbReference type="NCBI Taxonomy" id="39272"/>
    <lineage>
        <taxon>Eukaryota</taxon>
        <taxon>Metazoa</taxon>
        <taxon>Ecdysozoa</taxon>
        <taxon>Arthropoda</taxon>
        <taxon>Hexapoda</taxon>
        <taxon>Collembola</taxon>
        <taxon>Symphypleona</taxon>
        <taxon>Sminthuridae</taxon>
        <taxon>Allacma</taxon>
    </lineage>
</organism>
<name>A0A8J2KLY0_9HEXA</name>
<dbReference type="AlphaFoldDB" id="A0A8J2KLY0"/>
<sequence length="125" mass="14788">MHANSGGYYNNSRRPDGLLWKDVNLRLPESRINAQRQLMCIERKMDRHKAFVTGYCDKIDDYLAKGYCRQLTEISGIKCRPEEEQIQTLKYIMGSQAFELFRTFDFRPAHEKKYDSVLKKFIISL</sequence>